<reference evidence="1 2" key="1">
    <citation type="journal article" date="2013" name="Genome Announc.">
        <title>Genome Sequence of the Polycyclic Aromatic Hydrocarbon-Degrading Bacterium Strain Marinobacter nanhaiticus D15-8WT.</title>
        <authorList>
            <person name="Cui Z."/>
            <person name="Gao W."/>
            <person name="Li Q."/>
            <person name="Xu G."/>
            <person name="Zheng L."/>
        </authorList>
    </citation>
    <scope>NUCLEOTIDE SEQUENCE [LARGE SCALE GENOMIC DNA]</scope>
    <source>
        <strain evidence="1 2">D15-8W</strain>
    </source>
</reference>
<organism evidence="1 2">
    <name type="scientific">Marinobacter nanhaiticus D15-8W</name>
    <dbReference type="NCBI Taxonomy" id="626887"/>
    <lineage>
        <taxon>Bacteria</taxon>
        <taxon>Pseudomonadati</taxon>
        <taxon>Pseudomonadota</taxon>
        <taxon>Gammaproteobacteria</taxon>
        <taxon>Pseudomonadales</taxon>
        <taxon>Marinobacteraceae</taxon>
        <taxon>Marinobacter</taxon>
    </lineage>
</organism>
<dbReference type="RefSeq" id="WP_004582917.1">
    <property type="nucleotide sequence ID" value="NZ_AP028878.1"/>
</dbReference>
<evidence type="ECO:0000313" key="1">
    <source>
        <dbReference type="EMBL" id="ENO16910.1"/>
    </source>
</evidence>
<dbReference type="PATRIC" id="fig|626887.3.peg.350"/>
<evidence type="ECO:0000313" key="2">
    <source>
        <dbReference type="Proteomes" id="UP000013165"/>
    </source>
</evidence>
<proteinExistence type="predicted"/>
<name>N6W2Z0_9GAMM</name>
<dbReference type="EMBL" id="APLQ01000009">
    <property type="protein sequence ID" value="ENO16910.1"/>
    <property type="molecule type" value="Genomic_DNA"/>
</dbReference>
<protein>
    <submittedName>
        <fullName evidence="1">Uncharacterized protein</fullName>
    </submittedName>
</protein>
<accession>N6W2Z0</accession>
<keyword evidence="2" id="KW-1185">Reference proteome</keyword>
<dbReference type="HOGENOM" id="CLU_2683526_0_0_6"/>
<comment type="caution">
    <text evidence="1">The sequence shown here is derived from an EMBL/GenBank/DDBJ whole genome shotgun (WGS) entry which is preliminary data.</text>
</comment>
<sequence length="74" mass="8757">MNTPRTQEALRKLKIQLLQWRINRTLDRMAKADNDPDRAQYIKLFNTLMQLVHVRNSLRTHSEIAQIESERGLA</sequence>
<dbReference type="STRING" id="626887.J057_01860"/>
<dbReference type="Proteomes" id="UP000013165">
    <property type="component" value="Unassembled WGS sequence"/>
</dbReference>
<gene>
    <name evidence="1" type="ORF">J057_01860</name>
</gene>
<dbReference type="AlphaFoldDB" id="N6W2Z0"/>